<dbReference type="InterPro" id="IPR001958">
    <property type="entry name" value="Tet-R_TetA/multi-R_MdtG-like"/>
</dbReference>
<feature type="transmembrane region" description="Helical" evidence="6">
    <location>
        <begin position="248"/>
        <end position="270"/>
    </location>
</feature>
<feature type="transmembrane region" description="Helical" evidence="6">
    <location>
        <begin position="164"/>
        <end position="182"/>
    </location>
</feature>
<reference evidence="8 9" key="1">
    <citation type="submission" date="2019-09" db="EMBL/GenBank/DDBJ databases">
        <title>Bacillus ochoae sp. nov., Paenibacillus whitsoniae sp. nov., Paenibacillus spiritus sp. nov. Isolated from the Mars Exploration Rover during spacecraft assembly.</title>
        <authorList>
            <person name="Seuylemezian A."/>
            <person name="Vaishampayan P."/>
        </authorList>
    </citation>
    <scope>NUCLEOTIDE SEQUENCE [LARGE SCALE GENOMIC DNA]</scope>
    <source>
        <strain evidence="8 9">MER_111</strain>
    </source>
</reference>
<feature type="transmembrane region" description="Helical" evidence="6">
    <location>
        <begin position="291"/>
        <end position="316"/>
    </location>
</feature>
<gene>
    <name evidence="8" type="ORF">F4V43_03145</name>
</gene>
<name>A0A5J5GHM1_9BACL</name>
<feature type="transmembrane region" description="Helical" evidence="6">
    <location>
        <begin position="76"/>
        <end position="99"/>
    </location>
</feature>
<dbReference type="CDD" id="cd17330">
    <property type="entry name" value="MFS_SLC46_TetA_like"/>
    <property type="match status" value="1"/>
</dbReference>
<sequence length="402" mass="41849">MNMSKAWLFGLVSVFLCGMGFSIVMPVVPFLVEPYVTRPGDQAIAVTLLTSVYAFCVFMAAPGLGALSDRYGRRPVLLLCLTGSAIGYLMIGIGGALWVLFAGRIIEGLAGGSISMLFAYFADITPGEQRTRTFGWVSAAAGAGSAIGPVAGGLIAGLGYPAPMFAGAALTLVNVTVGFFFMPESLDRTNRRPRLAISQLNPLNRLGKVLSVRPLNLLLLSAFLVWVPSGSLQAIFPQFTLDTFHWPPARIGLILSIIGIQDILSQSLVMPKLLKKLGDAPIAVLGMGAEIAGYAFIAASAWFSSYGLVILGIFVYGFGDSIYGPSCNGMISKTAGPGEQGSVLGGSQSIQALARIAGPLAGGQLYAALGHATPGLMGVVLIAAAAAVLYRGALVPMRRNGI</sequence>
<evidence type="ECO:0000256" key="5">
    <source>
        <dbReference type="ARBA" id="ARBA00023136"/>
    </source>
</evidence>
<dbReference type="OrthoDB" id="9793283at2"/>
<comment type="caution">
    <text evidence="8">The sequence shown here is derived from an EMBL/GenBank/DDBJ whole genome shotgun (WGS) entry which is preliminary data.</text>
</comment>
<dbReference type="Pfam" id="PF07690">
    <property type="entry name" value="MFS_1"/>
    <property type="match status" value="1"/>
</dbReference>
<evidence type="ECO:0000256" key="3">
    <source>
        <dbReference type="ARBA" id="ARBA00022692"/>
    </source>
</evidence>
<accession>A0A5J5GHM1</accession>
<evidence type="ECO:0000313" key="9">
    <source>
        <dbReference type="Proteomes" id="UP000367750"/>
    </source>
</evidence>
<dbReference type="GO" id="GO:0022857">
    <property type="term" value="F:transmembrane transporter activity"/>
    <property type="evidence" value="ECO:0007669"/>
    <property type="project" value="InterPro"/>
</dbReference>
<dbReference type="InterPro" id="IPR036259">
    <property type="entry name" value="MFS_trans_sf"/>
</dbReference>
<feature type="transmembrane region" description="Helical" evidence="6">
    <location>
        <begin position="365"/>
        <end position="390"/>
    </location>
</feature>
<proteinExistence type="predicted"/>
<dbReference type="SUPFAM" id="SSF103473">
    <property type="entry name" value="MFS general substrate transporter"/>
    <property type="match status" value="1"/>
</dbReference>
<dbReference type="AlphaFoldDB" id="A0A5J5GHM1"/>
<dbReference type="PANTHER" id="PTHR23504">
    <property type="entry name" value="MAJOR FACILITATOR SUPERFAMILY DOMAIN-CONTAINING PROTEIN 10"/>
    <property type="match status" value="1"/>
</dbReference>
<dbReference type="GO" id="GO:0005886">
    <property type="term" value="C:plasma membrane"/>
    <property type="evidence" value="ECO:0007669"/>
    <property type="project" value="UniProtKB-SubCell"/>
</dbReference>
<evidence type="ECO:0000256" key="1">
    <source>
        <dbReference type="ARBA" id="ARBA00004651"/>
    </source>
</evidence>
<dbReference type="PANTHER" id="PTHR23504:SF15">
    <property type="entry name" value="MAJOR FACILITATOR SUPERFAMILY (MFS) PROFILE DOMAIN-CONTAINING PROTEIN"/>
    <property type="match status" value="1"/>
</dbReference>
<feature type="domain" description="Major facilitator superfamily (MFS) profile" evidence="7">
    <location>
        <begin position="6"/>
        <end position="399"/>
    </location>
</feature>
<dbReference type="PRINTS" id="PR01035">
    <property type="entry name" value="TCRTETA"/>
</dbReference>
<keyword evidence="3 6" id="KW-0812">Transmembrane</keyword>
<feature type="transmembrane region" description="Helical" evidence="6">
    <location>
        <begin position="215"/>
        <end position="236"/>
    </location>
</feature>
<dbReference type="InterPro" id="IPR011701">
    <property type="entry name" value="MFS"/>
</dbReference>
<keyword evidence="4 6" id="KW-1133">Transmembrane helix</keyword>
<evidence type="ECO:0000259" key="7">
    <source>
        <dbReference type="PROSITE" id="PS50850"/>
    </source>
</evidence>
<evidence type="ECO:0000256" key="4">
    <source>
        <dbReference type="ARBA" id="ARBA00022989"/>
    </source>
</evidence>
<evidence type="ECO:0000256" key="6">
    <source>
        <dbReference type="SAM" id="Phobius"/>
    </source>
</evidence>
<dbReference type="Gene3D" id="1.20.1250.20">
    <property type="entry name" value="MFS general substrate transporter like domains"/>
    <property type="match status" value="1"/>
</dbReference>
<keyword evidence="2" id="KW-0813">Transport</keyword>
<keyword evidence="5 6" id="KW-0472">Membrane</keyword>
<feature type="transmembrane region" description="Helical" evidence="6">
    <location>
        <begin position="134"/>
        <end position="158"/>
    </location>
</feature>
<comment type="subcellular location">
    <subcellularLocation>
        <location evidence="1">Cell membrane</location>
        <topology evidence="1">Multi-pass membrane protein</topology>
    </subcellularLocation>
</comment>
<dbReference type="EMBL" id="VYKK01000004">
    <property type="protein sequence ID" value="KAA9007500.1"/>
    <property type="molecule type" value="Genomic_DNA"/>
</dbReference>
<protein>
    <submittedName>
        <fullName evidence="8">MFS transporter</fullName>
    </submittedName>
</protein>
<keyword evidence="9" id="KW-1185">Reference proteome</keyword>
<dbReference type="PROSITE" id="PS50850">
    <property type="entry name" value="MFS"/>
    <property type="match status" value="1"/>
</dbReference>
<organism evidence="8 9">
    <name type="scientific">Paenibacillus spiritus</name>
    <dbReference type="NCBI Taxonomy" id="2496557"/>
    <lineage>
        <taxon>Bacteria</taxon>
        <taxon>Bacillati</taxon>
        <taxon>Bacillota</taxon>
        <taxon>Bacilli</taxon>
        <taxon>Bacillales</taxon>
        <taxon>Paenibacillaceae</taxon>
        <taxon>Paenibacillus</taxon>
    </lineage>
</organism>
<dbReference type="InterPro" id="IPR020846">
    <property type="entry name" value="MFS_dom"/>
</dbReference>
<feature type="transmembrane region" description="Helical" evidence="6">
    <location>
        <begin position="43"/>
        <end position="64"/>
    </location>
</feature>
<feature type="transmembrane region" description="Helical" evidence="6">
    <location>
        <begin position="7"/>
        <end position="31"/>
    </location>
</feature>
<dbReference type="Proteomes" id="UP000367750">
    <property type="component" value="Unassembled WGS sequence"/>
</dbReference>
<evidence type="ECO:0000256" key="2">
    <source>
        <dbReference type="ARBA" id="ARBA00022448"/>
    </source>
</evidence>
<evidence type="ECO:0000313" key="8">
    <source>
        <dbReference type="EMBL" id="KAA9007500.1"/>
    </source>
</evidence>
<feature type="transmembrane region" description="Helical" evidence="6">
    <location>
        <begin position="105"/>
        <end position="122"/>
    </location>
</feature>